<reference evidence="3 4" key="1">
    <citation type="journal article" date="2023" name="bioRxiv">
        <title>High-quality genome assemblies of four members of thePodospora anserinaspecies complex.</title>
        <authorList>
            <person name="Ament-Velasquez S.L."/>
            <person name="Vogan A.A."/>
            <person name="Wallerman O."/>
            <person name="Hartmann F."/>
            <person name="Gautier V."/>
            <person name="Silar P."/>
            <person name="Giraud T."/>
            <person name="Johannesson H."/>
        </authorList>
    </citation>
    <scope>NUCLEOTIDE SEQUENCE [LARGE SCALE GENOMIC DNA]</scope>
    <source>
        <strain evidence="3 4">CBS 112042</strain>
    </source>
</reference>
<dbReference type="RefSeq" id="XP_062734038.1">
    <property type="nucleotide sequence ID" value="XM_062878190.1"/>
</dbReference>
<proteinExistence type="predicted"/>
<feature type="chain" id="PRO_5045206835" description="Ecp2 effector protein-like domain-containing protein" evidence="1">
    <location>
        <begin position="21"/>
        <end position="206"/>
    </location>
</feature>
<dbReference type="Proteomes" id="UP001322138">
    <property type="component" value="Unassembled WGS sequence"/>
</dbReference>
<feature type="domain" description="Ecp2 effector protein-like" evidence="2">
    <location>
        <begin position="89"/>
        <end position="190"/>
    </location>
</feature>
<keyword evidence="1" id="KW-0732">Signal</keyword>
<dbReference type="GeneID" id="87897672"/>
<protein>
    <recommendedName>
        <fullName evidence="2">Ecp2 effector protein-like domain-containing protein</fullName>
    </recommendedName>
</protein>
<comment type="caution">
    <text evidence="3">The sequence shown here is derived from an EMBL/GenBank/DDBJ whole genome shotgun (WGS) entry which is preliminary data.</text>
</comment>
<dbReference type="InterPro" id="IPR029226">
    <property type="entry name" value="Ecp2-like"/>
</dbReference>
<accession>A0ABR0FP18</accession>
<keyword evidence="4" id="KW-1185">Reference proteome</keyword>
<sequence length="206" mass="22109">MQFPNNVLAFGSLFVVAGYAQDTDTSTSAVDTTLITSVSIELSTTGTTLPSATDIYSGTVTNALGDSTGLIKPRPTTEGGGPLDTVYACGDTTVIDQFSYGSPLVKDCWDVYNGLDGKTDPWILDHMWEQRAFASSGTCVIGAQIVSQTDYPSYVGSEDFRIAIKKSIEQFAKKDDKSQELVGTKGYMQCGTFFLSYSLACQNMVS</sequence>
<evidence type="ECO:0000313" key="3">
    <source>
        <dbReference type="EMBL" id="KAK4645062.1"/>
    </source>
</evidence>
<evidence type="ECO:0000259" key="2">
    <source>
        <dbReference type="Pfam" id="PF14856"/>
    </source>
</evidence>
<organism evidence="3 4">
    <name type="scientific">Podospora bellae-mahoneyi</name>
    <dbReference type="NCBI Taxonomy" id="2093777"/>
    <lineage>
        <taxon>Eukaryota</taxon>
        <taxon>Fungi</taxon>
        <taxon>Dikarya</taxon>
        <taxon>Ascomycota</taxon>
        <taxon>Pezizomycotina</taxon>
        <taxon>Sordariomycetes</taxon>
        <taxon>Sordariomycetidae</taxon>
        <taxon>Sordariales</taxon>
        <taxon>Podosporaceae</taxon>
        <taxon>Podospora</taxon>
    </lineage>
</organism>
<feature type="signal peptide" evidence="1">
    <location>
        <begin position="1"/>
        <end position="20"/>
    </location>
</feature>
<gene>
    <name evidence="3" type="ORF">QC761_310455</name>
</gene>
<dbReference type="Pfam" id="PF14856">
    <property type="entry name" value="Hce2"/>
    <property type="match status" value="1"/>
</dbReference>
<evidence type="ECO:0000313" key="4">
    <source>
        <dbReference type="Proteomes" id="UP001322138"/>
    </source>
</evidence>
<name>A0ABR0FP18_9PEZI</name>
<evidence type="ECO:0000256" key="1">
    <source>
        <dbReference type="SAM" id="SignalP"/>
    </source>
</evidence>
<dbReference type="EMBL" id="JAFFGZ010000005">
    <property type="protein sequence ID" value="KAK4645062.1"/>
    <property type="molecule type" value="Genomic_DNA"/>
</dbReference>